<reference evidence="1" key="1">
    <citation type="submission" date="2020-04" db="EMBL/GenBank/DDBJ databases">
        <authorList>
            <person name="Chiriac C."/>
            <person name="Salcher M."/>
            <person name="Ghai R."/>
            <person name="Kavagutti S V."/>
        </authorList>
    </citation>
    <scope>NUCLEOTIDE SEQUENCE</scope>
</reference>
<protein>
    <submittedName>
        <fullName evidence="1">Uncharacterized protein</fullName>
    </submittedName>
</protein>
<organism evidence="1">
    <name type="scientific">uncultured Caudovirales phage</name>
    <dbReference type="NCBI Taxonomy" id="2100421"/>
    <lineage>
        <taxon>Viruses</taxon>
        <taxon>Duplodnaviria</taxon>
        <taxon>Heunggongvirae</taxon>
        <taxon>Uroviricota</taxon>
        <taxon>Caudoviricetes</taxon>
        <taxon>Peduoviridae</taxon>
        <taxon>Maltschvirus</taxon>
        <taxon>Maltschvirus maltsch</taxon>
    </lineage>
</organism>
<name>A0A6J5M041_9CAUD</name>
<evidence type="ECO:0000313" key="1">
    <source>
        <dbReference type="EMBL" id="CAB4138893.1"/>
    </source>
</evidence>
<dbReference type="EMBL" id="LR796358">
    <property type="protein sequence ID" value="CAB4138893.1"/>
    <property type="molecule type" value="Genomic_DNA"/>
</dbReference>
<sequence>MNMNKAEIIDGKVVNVIVVDPDNIPDWCASWPETDQAGPGWLYQDGQFLPPPPVVPTREEQEAARKAAYVAEADPIFFVAQRGEATTEEWAAKVNEIKARFPYPVE</sequence>
<accession>A0A6J5M041</accession>
<proteinExistence type="predicted"/>
<gene>
    <name evidence="1" type="ORF">UFOVP343_23</name>
</gene>